<dbReference type="InterPro" id="IPR000792">
    <property type="entry name" value="Tscrpt_reg_LuxR_C"/>
</dbReference>
<evidence type="ECO:0000256" key="2">
    <source>
        <dbReference type="ARBA" id="ARBA00022553"/>
    </source>
</evidence>
<dbReference type="RefSeq" id="WP_071309457.1">
    <property type="nucleotide sequence ID" value="NZ_MLQR01000027.1"/>
</dbReference>
<comment type="subcellular location">
    <subcellularLocation>
        <location evidence="1">Cytoplasm</location>
    </subcellularLocation>
</comment>
<dbReference type="InterPro" id="IPR058245">
    <property type="entry name" value="NreC/VraR/RcsB-like_REC"/>
</dbReference>
<dbReference type="OrthoDB" id="9780153at2"/>
<proteinExistence type="predicted"/>
<dbReference type="GO" id="GO:0005737">
    <property type="term" value="C:cytoplasm"/>
    <property type="evidence" value="ECO:0007669"/>
    <property type="project" value="UniProtKB-SubCell"/>
</dbReference>
<dbReference type="CDD" id="cd17535">
    <property type="entry name" value="REC_NarL-like"/>
    <property type="match status" value="1"/>
</dbReference>
<feature type="domain" description="HTH luxR-type" evidence="7">
    <location>
        <begin position="143"/>
        <end position="208"/>
    </location>
</feature>
<dbReference type="EMBL" id="MLQR01000027">
    <property type="protein sequence ID" value="OIJ13606.1"/>
    <property type="molecule type" value="Genomic_DNA"/>
</dbReference>
<accession>A0A1S2LML6</accession>
<dbReference type="SUPFAM" id="SSF46894">
    <property type="entry name" value="C-terminal effector domain of the bipartite response regulators"/>
    <property type="match status" value="1"/>
</dbReference>
<evidence type="ECO:0000256" key="1">
    <source>
        <dbReference type="ARBA" id="ARBA00004496"/>
    </source>
</evidence>
<evidence type="ECO:0000256" key="5">
    <source>
        <dbReference type="ARBA" id="ARBA00023163"/>
    </source>
</evidence>
<feature type="modified residue" description="4-aspartylphosphate" evidence="6">
    <location>
        <position position="54"/>
    </location>
</feature>
<dbReference type="InterPro" id="IPR011006">
    <property type="entry name" value="CheY-like_superfamily"/>
</dbReference>
<gene>
    <name evidence="9" type="ORF">BKP37_09995</name>
</gene>
<keyword evidence="10" id="KW-1185">Reference proteome</keyword>
<evidence type="ECO:0000313" key="10">
    <source>
        <dbReference type="Proteomes" id="UP000179524"/>
    </source>
</evidence>
<comment type="caution">
    <text evidence="9">The sequence shown here is derived from an EMBL/GenBank/DDBJ whole genome shotgun (WGS) entry which is preliminary data.</text>
</comment>
<dbReference type="CDD" id="cd06170">
    <property type="entry name" value="LuxR_C_like"/>
    <property type="match status" value="1"/>
</dbReference>
<dbReference type="Gene3D" id="3.40.50.2300">
    <property type="match status" value="1"/>
</dbReference>
<evidence type="ECO:0000256" key="3">
    <source>
        <dbReference type="ARBA" id="ARBA00023015"/>
    </source>
</evidence>
<name>A0A1S2LML6_9BACI</name>
<dbReference type="AlphaFoldDB" id="A0A1S2LML6"/>
<dbReference type="Pfam" id="PF00072">
    <property type="entry name" value="Response_reg"/>
    <property type="match status" value="1"/>
</dbReference>
<dbReference type="Proteomes" id="UP000179524">
    <property type="component" value="Unassembled WGS sequence"/>
</dbReference>
<dbReference type="PROSITE" id="PS50043">
    <property type="entry name" value="HTH_LUXR_2"/>
    <property type="match status" value="1"/>
</dbReference>
<dbReference type="PRINTS" id="PR00038">
    <property type="entry name" value="HTHLUXR"/>
</dbReference>
<feature type="domain" description="Response regulatory" evidence="8">
    <location>
        <begin position="3"/>
        <end position="119"/>
    </location>
</feature>
<dbReference type="PANTHER" id="PTHR43214:SF40">
    <property type="entry name" value="TRANSCRIPTIONAL REGULATORY PROTEIN LNRK"/>
    <property type="match status" value="1"/>
</dbReference>
<dbReference type="SUPFAM" id="SSF52172">
    <property type="entry name" value="CheY-like"/>
    <property type="match status" value="1"/>
</dbReference>
<evidence type="ECO:0000256" key="6">
    <source>
        <dbReference type="PROSITE-ProRule" id="PRU00169"/>
    </source>
</evidence>
<dbReference type="Pfam" id="PF00196">
    <property type="entry name" value="GerE"/>
    <property type="match status" value="1"/>
</dbReference>
<protein>
    <submittedName>
        <fullName evidence="9">DNA-binding response regulator</fullName>
    </submittedName>
</protein>
<dbReference type="GO" id="GO:0006355">
    <property type="term" value="P:regulation of DNA-templated transcription"/>
    <property type="evidence" value="ECO:0007669"/>
    <property type="project" value="InterPro"/>
</dbReference>
<evidence type="ECO:0000259" key="7">
    <source>
        <dbReference type="PROSITE" id="PS50043"/>
    </source>
</evidence>
<keyword evidence="5" id="KW-0804">Transcription</keyword>
<dbReference type="InterPro" id="IPR001789">
    <property type="entry name" value="Sig_transdc_resp-reg_receiver"/>
</dbReference>
<evidence type="ECO:0000313" key="9">
    <source>
        <dbReference type="EMBL" id="OIJ13606.1"/>
    </source>
</evidence>
<keyword evidence="2 6" id="KW-0597">Phosphoprotein</keyword>
<dbReference type="SMART" id="SM00448">
    <property type="entry name" value="REC"/>
    <property type="match status" value="1"/>
</dbReference>
<keyword evidence="4 9" id="KW-0238">DNA-binding</keyword>
<dbReference type="PROSITE" id="PS00622">
    <property type="entry name" value="HTH_LUXR_1"/>
    <property type="match status" value="1"/>
</dbReference>
<dbReference type="InterPro" id="IPR039420">
    <property type="entry name" value="WalR-like"/>
</dbReference>
<reference evidence="9 10" key="1">
    <citation type="submission" date="2016-10" db="EMBL/GenBank/DDBJ databases">
        <title>Draft genome sequences of four alkaliphilic bacteria belonging to the Anaerobacillus genus.</title>
        <authorList>
            <person name="Bassil N.M."/>
            <person name="Lloyd J.R."/>
        </authorList>
    </citation>
    <scope>NUCLEOTIDE SEQUENCE [LARGE SCALE GENOMIC DNA]</scope>
    <source>
        <strain evidence="9 10">DSM 18345</strain>
    </source>
</reference>
<evidence type="ECO:0000259" key="8">
    <source>
        <dbReference type="PROSITE" id="PS50110"/>
    </source>
</evidence>
<dbReference type="SMART" id="SM00421">
    <property type="entry name" value="HTH_LUXR"/>
    <property type="match status" value="1"/>
</dbReference>
<evidence type="ECO:0000256" key="4">
    <source>
        <dbReference type="ARBA" id="ARBA00023125"/>
    </source>
</evidence>
<dbReference type="GO" id="GO:0000160">
    <property type="term" value="P:phosphorelay signal transduction system"/>
    <property type="evidence" value="ECO:0007669"/>
    <property type="project" value="InterPro"/>
</dbReference>
<organism evidence="9 10">
    <name type="scientific">Anaerobacillus alkalilacustris</name>
    <dbReference type="NCBI Taxonomy" id="393763"/>
    <lineage>
        <taxon>Bacteria</taxon>
        <taxon>Bacillati</taxon>
        <taxon>Bacillota</taxon>
        <taxon>Bacilli</taxon>
        <taxon>Bacillales</taxon>
        <taxon>Bacillaceae</taxon>
        <taxon>Anaerobacillus</taxon>
    </lineage>
</organism>
<keyword evidence="3" id="KW-0805">Transcription regulation</keyword>
<dbReference type="PROSITE" id="PS50110">
    <property type="entry name" value="RESPONSE_REGULATORY"/>
    <property type="match status" value="1"/>
</dbReference>
<dbReference type="PANTHER" id="PTHR43214">
    <property type="entry name" value="TWO-COMPONENT RESPONSE REGULATOR"/>
    <property type="match status" value="1"/>
</dbReference>
<dbReference type="InterPro" id="IPR016032">
    <property type="entry name" value="Sig_transdc_resp-reg_C-effctor"/>
</dbReference>
<sequence length="211" mass="23781">MKRILLVEDQHLVRQGLKLMIEQCEDFKVVFEASNGEEAVRLFDEKSIDIVVMDIRMPKMNGLEATKQIKIRHPEAKILMLTTFDDDEYAIEALKYGACGYMLKDTDGGRLIAAIESALSGGMTLDESVAAKVVPRLLKKEIQQNVEIPLTKREYSIVKLVGEGRNNQEIAKSLCLSVGTVKNHISHILDKLELRDRTQLAIFAVKNDLIK</sequence>
<dbReference type="GO" id="GO:0003677">
    <property type="term" value="F:DNA binding"/>
    <property type="evidence" value="ECO:0007669"/>
    <property type="project" value="UniProtKB-KW"/>
</dbReference>